<reference evidence="4 5" key="1">
    <citation type="submission" date="2018-03" db="EMBL/GenBank/DDBJ databases">
        <title>Genomic Encyclopedia of Type Strains, Phase III (KMG-III): the genomes of soil and plant-associated and newly described type strains.</title>
        <authorList>
            <person name="Whitman W."/>
        </authorList>
    </citation>
    <scope>NUCLEOTIDE SEQUENCE [LARGE SCALE GENOMIC DNA]</scope>
    <source>
        <strain evidence="4 5">CGMCC 1.9313</strain>
    </source>
</reference>
<keyword evidence="2" id="KW-1133">Transmembrane helix</keyword>
<name>A0A2T0U8Y5_9SPHI</name>
<evidence type="ECO:0008006" key="6">
    <source>
        <dbReference type="Google" id="ProtNLM"/>
    </source>
</evidence>
<comment type="caution">
    <text evidence="4">The sequence shown here is derived from an EMBL/GenBank/DDBJ whole genome shotgun (WGS) entry which is preliminary data.</text>
</comment>
<feature type="region of interest" description="Disordered" evidence="1">
    <location>
        <begin position="77"/>
        <end position="100"/>
    </location>
</feature>
<dbReference type="EMBL" id="PVTH01000002">
    <property type="protein sequence ID" value="PRY54297.1"/>
    <property type="molecule type" value="Genomic_DNA"/>
</dbReference>
<evidence type="ECO:0000256" key="1">
    <source>
        <dbReference type="SAM" id="MobiDB-lite"/>
    </source>
</evidence>
<proteinExistence type="predicted"/>
<evidence type="ECO:0000313" key="5">
    <source>
        <dbReference type="Proteomes" id="UP000238034"/>
    </source>
</evidence>
<dbReference type="Proteomes" id="UP000238034">
    <property type="component" value="Unassembled WGS sequence"/>
</dbReference>
<protein>
    <recommendedName>
        <fullName evidence="6">YceK/YidQ family lipoprotein</fullName>
    </recommendedName>
</protein>
<evidence type="ECO:0000256" key="2">
    <source>
        <dbReference type="SAM" id="Phobius"/>
    </source>
</evidence>
<dbReference type="RefSeq" id="WP_181276663.1">
    <property type="nucleotide sequence ID" value="NZ_PVTH01000002.1"/>
</dbReference>
<feature type="signal peptide" evidence="3">
    <location>
        <begin position="1"/>
        <end position="22"/>
    </location>
</feature>
<keyword evidence="3" id="KW-0732">Signal</keyword>
<evidence type="ECO:0000256" key="3">
    <source>
        <dbReference type="SAM" id="SignalP"/>
    </source>
</evidence>
<keyword evidence="2" id="KW-0472">Membrane</keyword>
<evidence type="ECO:0000313" key="4">
    <source>
        <dbReference type="EMBL" id="PRY54297.1"/>
    </source>
</evidence>
<organism evidence="4 5">
    <name type="scientific">Arcticibacter pallidicorallinus</name>
    <dbReference type="NCBI Taxonomy" id="1259464"/>
    <lineage>
        <taxon>Bacteria</taxon>
        <taxon>Pseudomonadati</taxon>
        <taxon>Bacteroidota</taxon>
        <taxon>Sphingobacteriia</taxon>
        <taxon>Sphingobacteriales</taxon>
        <taxon>Sphingobacteriaceae</taxon>
        <taxon>Arcticibacter</taxon>
    </lineage>
</organism>
<keyword evidence="5" id="KW-1185">Reference proteome</keyword>
<gene>
    <name evidence="4" type="ORF">B0I27_10263</name>
</gene>
<feature type="transmembrane region" description="Helical" evidence="2">
    <location>
        <begin position="48"/>
        <end position="72"/>
    </location>
</feature>
<keyword evidence="2" id="KW-0812">Transmembrane</keyword>
<dbReference type="PROSITE" id="PS51257">
    <property type="entry name" value="PROKAR_LIPOPROTEIN"/>
    <property type="match status" value="1"/>
</dbReference>
<feature type="chain" id="PRO_5015685163" description="YceK/YidQ family lipoprotein" evidence="3">
    <location>
        <begin position="23"/>
        <end position="100"/>
    </location>
</feature>
<dbReference type="AlphaFoldDB" id="A0A2T0U8Y5"/>
<accession>A0A2T0U8Y5</accession>
<sequence length="100" mass="10457">MKKFLSKSLVAVLLCCTFSSCATIFGGPVTQAQRTKPLPGEASRPIRAVALIADILLFWPGAVVDFATGAIYKPDGAAKIQKSDEKKESSASAGASNNLN</sequence>
<feature type="compositionally biased region" description="Low complexity" evidence="1">
    <location>
        <begin position="90"/>
        <end position="100"/>
    </location>
</feature>